<dbReference type="PANTHER" id="PTHR32467">
    <property type="entry name" value="AP2-LIKE ETHYLENE-RESPONSIVE TRANSCRIPTION FACTOR"/>
    <property type="match status" value="1"/>
</dbReference>
<accession>A0A2Z6P958</accession>
<dbReference type="OrthoDB" id="1434503at2759"/>
<evidence type="ECO:0008006" key="3">
    <source>
        <dbReference type="Google" id="ProtNLM"/>
    </source>
</evidence>
<protein>
    <recommendedName>
        <fullName evidence="3">AP2/ERF domain-containing protein</fullName>
    </recommendedName>
</protein>
<dbReference type="Gene3D" id="3.30.730.10">
    <property type="entry name" value="AP2/ERF domain"/>
    <property type="match status" value="1"/>
</dbReference>
<gene>
    <name evidence="1" type="ORF">TSUD_190910</name>
</gene>
<dbReference type="InterPro" id="IPR036955">
    <property type="entry name" value="AP2/ERF_dom_sf"/>
</dbReference>
<dbReference type="EMBL" id="DF975189">
    <property type="protein sequence ID" value="GAU51513.1"/>
    <property type="molecule type" value="Genomic_DNA"/>
</dbReference>
<dbReference type="Proteomes" id="UP000242715">
    <property type="component" value="Unassembled WGS sequence"/>
</dbReference>
<evidence type="ECO:0000313" key="1">
    <source>
        <dbReference type="EMBL" id="GAU51513.1"/>
    </source>
</evidence>
<keyword evidence="2" id="KW-1185">Reference proteome</keyword>
<feature type="non-terminal residue" evidence="1">
    <location>
        <position position="86"/>
    </location>
</feature>
<organism evidence="1 2">
    <name type="scientific">Trifolium subterraneum</name>
    <name type="common">Subterranean clover</name>
    <dbReference type="NCBI Taxonomy" id="3900"/>
    <lineage>
        <taxon>Eukaryota</taxon>
        <taxon>Viridiplantae</taxon>
        <taxon>Streptophyta</taxon>
        <taxon>Embryophyta</taxon>
        <taxon>Tracheophyta</taxon>
        <taxon>Spermatophyta</taxon>
        <taxon>Magnoliopsida</taxon>
        <taxon>eudicotyledons</taxon>
        <taxon>Gunneridae</taxon>
        <taxon>Pentapetalae</taxon>
        <taxon>rosids</taxon>
        <taxon>fabids</taxon>
        <taxon>Fabales</taxon>
        <taxon>Fabaceae</taxon>
        <taxon>Papilionoideae</taxon>
        <taxon>50 kb inversion clade</taxon>
        <taxon>NPAAA clade</taxon>
        <taxon>Hologalegina</taxon>
        <taxon>IRL clade</taxon>
        <taxon>Trifolieae</taxon>
        <taxon>Trifolium</taxon>
    </lineage>
</organism>
<sequence length="86" mass="9704">MGSTPAVNNFGPELDFLDLNKKTRSIGTELAESSKDVVNKSIATHTIGQRTSIYRGVTKHRWTGRYEAHLWDNSCKQEGQVRKGRQ</sequence>
<dbReference type="PANTHER" id="PTHR32467:SF218">
    <property type="entry name" value="AP2-LIKE ETHYLENE-RESPONSIVE TRANSCRIPTION FACTOR PLT2"/>
    <property type="match status" value="1"/>
</dbReference>
<dbReference type="AlphaFoldDB" id="A0A2Z6P958"/>
<proteinExistence type="predicted"/>
<name>A0A2Z6P958_TRISU</name>
<reference evidence="2" key="1">
    <citation type="journal article" date="2017" name="Front. Plant Sci.">
        <title>Climate Clever Clovers: New Paradigm to Reduce the Environmental Footprint of Ruminants by Breeding Low Methanogenic Forages Utilizing Haplotype Variation.</title>
        <authorList>
            <person name="Kaur P."/>
            <person name="Appels R."/>
            <person name="Bayer P.E."/>
            <person name="Keeble-Gagnere G."/>
            <person name="Wang J."/>
            <person name="Hirakawa H."/>
            <person name="Shirasawa K."/>
            <person name="Vercoe P."/>
            <person name="Stefanova K."/>
            <person name="Durmic Z."/>
            <person name="Nichols P."/>
            <person name="Revell C."/>
            <person name="Isobe S.N."/>
            <person name="Edwards D."/>
            <person name="Erskine W."/>
        </authorList>
    </citation>
    <scope>NUCLEOTIDE SEQUENCE [LARGE SCALE GENOMIC DNA]</scope>
    <source>
        <strain evidence="2">cv. Daliak</strain>
    </source>
</reference>
<dbReference type="GO" id="GO:0003700">
    <property type="term" value="F:DNA-binding transcription factor activity"/>
    <property type="evidence" value="ECO:0007669"/>
    <property type="project" value="InterPro"/>
</dbReference>
<evidence type="ECO:0000313" key="2">
    <source>
        <dbReference type="Proteomes" id="UP000242715"/>
    </source>
</evidence>